<dbReference type="InterPro" id="IPR000594">
    <property type="entry name" value="ThiF_NAD_FAD-bd"/>
</dbReference>
<dbReference type="NCBIfam" id="NF004805">
    <property type="entry name" value="PRK06153.1-4"/>
    <property type="match status" value="1"/>
</dbReference>
<organism evidence="4 5">
    <name type="scientific">Candidatus Andeanibacterium colombiense</name>
    <dbReference type="NCBI Taxonomy" id="3121345"/>
    <lineage>
        <taxon>Bacteria</taxon>
        <taxon>Pseudomonadati</taxon>
        <taxon>Pseudomonadota</taxon>
        <taxon>Alphaproteobacteria</taxon>
        <taxon>Sphingomonadales</taxon>
        <taxon>Sphingomonadaceae</taxon>
        <taxon>Candidatus Andeanibacterium</taxon>
    </lineage>
</organism>
<accession>A0AAJ5X838</accession>
<dbReference type="Proteomes" id="UP001218362">
    <property type="component" value="Chromosome"/>
</dbReference>
<dbReference type="KEGG" id="acob:P0Y56_07745"/>
<feature type="domain" description="DUF6791" evidence="3">
    <location>
        <begin position="10"/>
        <end position="159"/>
    </location>
</feature>
<evidence type="ECO:0000259" key="3">
    <source>
        <dbReference type="Pfam" id="PF20590"/>
    </source>
</evidence>
<dbReference type="Pfam" id="PF00899">
    <property type="entry name" value="ThiF"/>
    <property type="match status" value="1"/>
</dbReference>
<dbReference type="EMBL" id="CP119316">
    <property type="protein sequence ID" value="WEK48178.1"/>
    <property type="molecule type" value="Genomic_DNA"/>
</dbReference>
<evidence type="ECO:0000256" key="1">
    <source>
        <dbReference type="SAM" id="MobiDB-lite"/>
    </source>
</evidence>
<proteinExistence type="predicted"/>
<feature type="compositionally biased region" description="Polar residues" evidence="1">
    <location>
        <begin position="90"/>
        <end position="103"/>
    </location>
</feature>
<gene>
    <name evidence="4" type="ORF">P0Y56_07745</name>
</gene>
<dbReference type="GO" id="GO:0016779">
    <property type="term" value="F:nucleotidyltransferase activity"/>
    <property type="evidence" value="ECO:0007669"/>
    <property type="project" value="UniProtKB-KW"/>
</dbReference>
<evidence type="ECO:0000313" key="5">
    <source>
        <dbReference type="Proteomes" id="UP001218362"/>
    </source>
</evidence>
<dbReference type="InterPro" id="IPR046741">
    <property type="entry name" value="DUF6791"/>
</dbReference>
<feature type="region of interest" description="Disordered" evidence="1">
    <location>
        <begin position="89"/>
        <end position="111"/>
    </location>
</feature>
<evidence type="ECO:0000259" key="2">
    <source>
        <dbReference type="Pfam" id="PF00899"/>
    </source>
</evidence>
<dbReference type="Pfam" id="PF20590">
    <property type="entry name" value="DUF6791"/>
    <property type="match status" value="1"/>
</dbReference>
<dbReference type="AlphaFoldDB" id="A0AAJ5X838"/>
<protein>
    <submittedName>
        <fullName evidence="4">ThiF family adenylyltransferase</fullName>
    </submittedName>
</protein>
<keyword evidence="4" id="KW-0808">Transferase</keyword>
<sequence length="393" mass="43284">MSQQRISLSPDLTLLREEGYEVAIRYDHLVVTGVPYLNSTGEVRLGTLVSDLSMAGDVTAKPENHVAMFAGEFPCDKDGRPLEKLRHGSGDTTIGNGLVTNHSFSRKPPGGYTDYHHKMTTYVALISKHARDVDPNVTAQTRRVVENEDPESPFVYLDTATGRAGVSAVSRKLELARVGIFGVGGTGGYVLDQVAKTPVLEIAIFDGDEFLQHNAFRAPGAPSIGELKTQPKKVDYLKGIYSKMHRGIVAHDFFIDETTVQQIGIFDFAFICMDPGTPKRLLVEYLEANSIPFVDVGMGLELIDDTLTGILRVTASTPEKREHVREHKRISFTDAGIDNLYSKNIQIADLNALNAALAVLKWKKLFGFYADLEREHNSLYLISGNTLINGDES</sequence>
<dbReference type="GO" id="GO:0008641">
    <property type="term" value="F:ubiquitin-like modifier activating enzyme activity"/>
    <property type="evidence" value="ECO:0007669"/>
    <property type="project" value="InterPro"/>
</dbReference>
<keyword evidence="4" id="KW-0548">Nucleotidyltransferase</keyword>
<dbReference type="InterPro" id="IPR035985">
    <property type="entry name" value="Ubiquitin-activating_enz"/>
</dbReference>
<dbReference type="SUPFAM" id="SSF69572">
    <property type="entry name" value="Activating enzymes of the ubiquitin-like proteins"/>
    <property type="match status" value="1"/>
</dbReference>
<reference evidence="4" key="1">
    <citation type="submission" date="2023-03" db="EMBL/GenBank/DDBJ databases">
        <title>Andean soil-derived lignocellulolytic bacterial consortium as a source of novel taxa and putative plastic-active enzymes.</title>
        <authorList>
            <person name="Diaz-Garcia L."/>
            <person name="Chuvochina M."/>
            <person name="Feuerriegel G."/>
            <person name="Bunk B."/>
            <person name="Sproer C."/>
            <person name="Streit W.R."/>
            <person name="Rodriguez L.M."/>
            <person name="Overmann J."/>
            <person name="Jimenez D.J."/>
        </authorList>
    </citation>
    <scope>NUCLEOTIDE SEQUENCE</scope>
    <source>
        <strain evidence="4">MAG 26</strain>
    </source>
</reference>
<evidence type="ECO:0000313" key="4">
    <source>
        <dbReference type="EMBL" id="WEK48178.1"/>
    </source>
</evidence>
<dbReference type="Gene3D" id="3.40.50.720">
    <property type="entry name" value="NAD(P)-binding Rossmann-like Domain"/>
    <property type="match status" value="1"/>
</dbReference>
<dbReference type="NCBIfam" id="NF004804">
    <property type="entry name" value="PRK06153.1-3"/>
    <property type="match status" value="1"/>
</dbReference>
<name>A0AAJ5X838_9SPHN</name>
<feature type="domain" description="THIF-type NAD/FAD binding fold" evidence="2">
    <location>
        <begin position="170"/>
        <end position="298"/>
    </location>
</feature>